<feature type="region of interest" description="Disordered" evidence="1">
    <location>
        <begin position="256"/>
        <end position="304"/>
    </location>
</feature>
<name>A0A8S4Q3G3_OWEFU</name>
<evidence type="ECO:0000313" key="3">
    <source>
        <dbReference type="EMBL" id="CAH1801004.1"/>
    </source>
</evidence>
<evidence type="ECO:0000256" key="1">
    <source>
        <dbReference type="SAM" id="MobiDB-lite"/>
    </source>
</evidence>
<sequence length="304" mass="32614">MVQKMCKENIGRKIGAIIFAIVFSSPVIASAIIFCSNGSLLTYILSGIFITATLLVFVSCGICIFRGCSCECLNEKLSENAQEDYARLLPLVIGSSNGIIHDIGGLTARCNRSNLDINLQDQVCNFTEETTAHPARHSLSTQHHDRRSFCQVLELPQPPAYDSLSSKNGTGTIAYYDPPLTHDSPPPIYDAPPPTYDVQPPTYDAQPPGYDAPPPPPTIDASQTCEAPPPAYDAPPPAYDTAAPTYDAPPPTIDASQTCEAPPPTYDLHSTIDTPNSTIDAPAQTIDAPPQTNAPPPTIDVRTH</sequence>
<keyword evidence="4" id="KW-1185">Reference proteome</keyword>
<feature type="transmembrane region" description="Helical" evidence="2">
    <location>
        <begin position="14"/>
        <end position="34"/>
    </location>
</feature>
<proteinExistence type="predicted"/>
<dbReference type="EMBL" id="CAIIXF020000012">
    <property type="protein sequence ID" value="CAH1801004.1"/>
    <property type="molecule type" value="Genomic_DNA"/>
</dbReference>
<keyword evidence="2" id="KW-0472">Membrane</keyword>
<dbReference type="AlphaFoldDB" id="A0A8S4Q3G3"/>
<keyword evidence="2" id="KW-1133">Transmembrane helix</keyword>
<evidence type="ECO:0000256" key="2">
    <source>
        <dbReference type="SAM" id="Phobius"/>
    </source>
</evidence>
<reference evidence="3" key="1">
    <citation type="submission" date="2022-03" db="EMBL/GenBank/DDBJ databases">
        <authorList>
            <person name="Martin C."/>
        </authorList>
    </citation>
    <scope>NUCLEOTIDE SEQUENCE</scope>
</reference>
<protein>
    <submittedName>
        <fullName evidence="3">Uncharacterized protein</fullName>
    </submittedName>
</protein>
<accession>A0A8S4Q3G3</accession>
<dbReference type="Proteomes" id="UP000749559">
    <property type="component" value="Unassembled WGS sequence"/>
</dbReference>
<gene>
    <name evidence="3" type="ORF">OFUS_LOCUS24835</name>
</gene>
<keyword evidence="2" id="KW-0812">Transmembrane</keyword>
<organism evidence="3 4">
    <name type="scientific">Owenia fusiformis</name>
    <name type="common">Polychaete worm</name>
    <dbReference type="NCBI Taxonomy" id="6347"/>
    <lineage>
        <taxon>Eukaryota</taxon>
        <taxon>Metazoa</taxon>
        <taxon>Spiralia</taxon>
        <taxon>Lophotrochozoa</taxon>
        <taxon>Annelida</taxon>
        <taxon>Polychaeta</taxon>
        <taxon>Sedentaria</taxon>
        <taxon>Canalipalpata</taxon>
        <taxon>Sabellida</taxon>
        <taxon>Oweniida</taxon>
        <taxon>Oweniidae</taxon>
        <taxon>Owenia</taxon>
    </lineage>
</organism>
<feature type="transmembrane region" description="Helical" evidence="2">
    <location>
        <begin position="40"/>
        <end position="65"/>
    </location>
</feature>
<evidence type="ECO:0000313" key="4">
    <source>
        <dbReference type="Proteomes" id="UP000749559"/>
    </source>
</evidence>
<comment type="caution">
    <text evidence="3">The sequence shown here is derived from an EMBL/GenBank/DDBJ whole genome shotgun (WGS) entry which is preliminary data.</text>
</comment>